<keyword evidence="4" id="KW-0145">Chemotaxis</keyword>
<feature type="active site" evidence="4">
    <location>
        <position position="43"/>
    </location>
</feature>
<evidence type="ECO:0000256" key="2">
    <source>
        <dbReference type="ARBA" id="ARBA00039140"/>
    </source>
</evidence>
<dbReference type="GO" id="GO:0005737">
    <property type="term" value="C:cytoplasm"/>
    <property type="evidence" value="ECO:0007669"/>
    <property type="project" value="InterPro"/>
</dbReference>
<keyword evidence="1 4" id="KW-0378">Hydrolase</keyword>
<dbReference type="GO" id="GO:0006935">
    <property type="term" value="P:chemotaxis"/>
    <property type="evidence" value="ECO:0007669"/>
    <property type="project" value="UniProtKB-UniRule"/>
</dbReference>
<gene>
    <name evidence="6" type="ORF">EOD41_12865</name>
</gene>
<dbReference type="GO" id="GO:0008984">
    <property type="term" value="F:protein-glutamate methylesterase activity"/>
    <property type="evidence" value="ECO:0007669"/>
    <property type="project" value="UniProtKB-EC"/>
</dbReference>
<evidence type="ECO:0000256" key="1">
    <source>
        <dbReference type="ARBA" id="ARBA00022801"/>
    </source>
</evidence>
<dbReference type="EC" id="3.1.1.61" evidence="2"/>
<evidence type="ECO:0000256" key="4">
    <source>
        <dbReference type="PROSITE-ProRule" id="PRU00050"/>
    </source>
</evidence>
<reference evidence="6 7" key="1">
    <citation type="submission" date="2019-01" db="EMBL/GenBank/DDBJ databases">
        <authorList>
            <person name="Chen W.-M."/>
        </authorList>
    </citation>
    <scope>NUCLEOTIDE SEQUENCE [LARGE SCALE GENOMIC DNA]</scope>
    <source>
        <strain evidence="6 7">YBJ-36</strain>
    </source>
</reference>
<name>A0A437MRV8_9SPHI</name>
<dbReference type="GO" id="GO:0000156">
    <property type="term" value="F:phosphorelay response regulator activity"/>
    <property type="evidence" value="ECO:0007669"/>
    <property type="project" value="InterPro"/>
</dbReference>
<organism evidence="6 7">
    <name type="scientific">Mucilaginibacter limnophilus</name>
    <dbReference type="NCBI Taxonomy" id="1932778"/>
    <lineage>
        <taxon>Bacteria</taxon>
        <taxon>Pseudomonadati</taxon>
        <taxon>Bacteroidota</taxon>
        <taxon>Sphingobacteriia</taxon>
        <taxon>Sphingobacteriales</taxon>
        <taxon>Sphingobacteriaceae</taxon>
        <taxon>Mucilaginibacter</taxon>
    </lineage>
</organism>
<proteinExistence type="predicted"/>
<dbReference type="Gene3D" id="3.40.50.180">
    <property type="entry name" value="Methylesterase CheB, C-terminal domain"/>
    <property type="match status" value="1"/>
</dbReference>
<comment type="catalytic activity">
    <reaction evidence="3">
        <text>[protein]-L-glutamate 5-O-methyl ester + H2O = L-glutamyl-[protein] + methanol + H(+)</text>
        <dbReference type="Rhea" id="RHEA:23236"/>
        <dbReference type="Rhea" id="RHEA-COMP:10208"/>
        <dbReference type="Rhea" id="RHEA-COMP:10311"/>
        <dbReference type="ChEBI" id="CHEBI:15377"/>
        <dbReference type="ChEBI" id="CHEBI:15378"/>
        <dbReference type="ChEBI" id="CHEBI:17790"/>
        <dbReference type="ChEBI" id="CHEBI:29973"/>
        <dbReference type="ChEBI" id="CHEBI:82795"/>
        <dbReference type="EC" id="3.1.1.61"/>
    </reaction>
</comment>
<dbReference type="CDD" id="cd16433">
    <property type="entry name" value="CheB"/>
    <property type="match status" value="1"/>
</dbReference>
<dbReference type="RefSeq" id="WP_127705517.1">
    <property type="nucleotide sequence ID" value="NZ_SACK01000005.1"/>
</dbReference>
<dbReference type="SUPFAM" id="SSF52738">
    <property type="entry name" value="Methylesterase CheB, C-terminal domain"/>
    <property type="match status" value="1"/>
</dbReference>
<dbReference type="Proteomes" id="UP000282759">
    <property type="component" value="Unassembled WGS sequence"/>
</dbReference>
<evidence type="ECO:0000313" key="6">
    <source>
        <dbReference type="EMBL" id="RVU00365.1"/>
    </source>
</evidence>
<dbReference type="Pfam" id="PF01339">
    <property type="entry name" value="CheB_methylest"/>
    <property type="match status" value="1"/>
</dbReference>
<evidence type="ECO:0000256" key="3">
    <source>
        <dbReference type="ARBA" id="ARBA00048267"/>
    </source>
</evidence>
<dbReference type="InterPro" id="IPR000673">
    <property type="entry name" value="Sig_transdc_resp-reg_Me-estase"/>
</dbReference>
<dbReference type="PANTHER" id="PTHR42872">
    <property type="entry name" value="PROTEIN-GLUTAMATE METHYLESTERASE/PROTEIN-GLUTAMINE GLUTAMINASE"/>
    <property type="match status" value="1"/>
</dbReference>
<feature type="active site" evidence="4">
    <location>
        <position position="16"/>
    </location>
</feature>
<dbReference type="PANTHER" id="PTHR42872:SF6">
    <property type="entry name" value="PROTEIN-GLUTAMATE METHYLESTERASE_PROTEIN-GLUTAMINE GLUTAMINASE"/>
    <property type="match status" value="1"/>
</dbReference>
<evidence type="ECO:0000259" key="5">
    <source>
        <dbReference type="PROSITE" id="PS50122"/>
    </source>
</evidence>
<dbReference type="OrthoDB" id="1524092at2"/>
<dbReference type="EMBL" id="SACK01000005">
    <property type="protein sequence ID" value="RVU00365.1"/>
    <property type="molecule type" value="Genomic_DNA"/>
</dbReference>
<comment type="caution">
    <text evidence="6">The sequence shown here is derived from an EMBL/GenBank/DDBJ whole genome shotgun (WGS) entry which is preliminary data.</text>
</comment>
<feature type="active site" evidence="4">
    <location>
        <position position="136"/>
    </location>
</feature>
<sequence length="190" mass="20360">MEESYLEQRCVIIGGSAGSLQVVQHILNKLKPGFQLPVIIVLHRKTDHTSGLTDVFNYRSTLPVKEAEDKEIINPGTAYVAPADYHLLIEKDLSFSLDGSEKVHYSRPSIDVSFDAASEAFGAGLIGVLLSGANADGTKGLEIIRAKGGISIVQNPASAQVPFMPKHAIESGVAGLVMTAEEISEYLNLL</sequence>
<evidence type="ECO:0000313" key="7">
    <source>
        <dbReference type="Proteomes" id="UP000282759"/>
    </source>
</evidence>
<feature type="domain" description="CheB-type methylesterase" evidence="5">
    <location>
        <begin position="4"/>
        <end position="187"/>
    </location>
</feature>
<accession>A0A437MRV8</accession>
<dbReference type="PROSITE" id="PS50122">
    <property type="entry name" value="CHEB"/>
    <property type="match status" value="1"/>
</dbReference>
<dbReference type="InterPro" id="IPR035909">
    <property type="entry name" value="CheB_C"/>
</dbReference>
<keyword evidence="7" id="KW-1185">Reference proteome</keyword>
<dbReference type="AlphaFoldDB" id="A0A437MRV8"/>
<protein>
    <recommendedName>
        <fullName evidence="2">protein-glutamate methylesterase</fullName>
        <ecNumber evidence="2">3.1.1.61</ecNumber>
    </recommendedName>
</protein>